<keyword evidence="3 12" id="KW-1003">Cell membrane</keyword>
<organism evidence="14">
    <name type="scientific">Thermohahella caldifontis</name>
    <dbReference type="NCBI Taxonomy" id="3142973"/>
    <lineage>
        <taxon>Bacteria</taxon>
        <taxon>Pseudomonadati</taxon>
        <taxon>Pseudomonadota</taxon>
        <taxon>Gammaproteobacteria</taxon>
        <taxon>Oceanospirillales</taxon>
        <taxon>Hahellaceae</taxon>
        <taxon>Thermohahella</taxon>
    </lineage>
</organism>
<dbReference type="InterPro" id="IPR050083">
    <property type="entry name" value="HtpX_protease"/>
</dbReference>
<proteinExistence type="inferred from homology"/>
<evidence type="ECO:0000256" key="11">
    <source>
        <dbReference type="ARBA" id="ARBA00023136"/>
    </source>
</evidence>
<gene>
    <name evidence="12 14" type="primary">htpX</name>
    <name evidence="14" type="ORF">AAIA72_04655</name>
</gene>
<dbReference type="CDD" id="cd07335">
    <property type="entry name" value="M48B_HtpX_like"/>
    <property type="match status" value="1"/>
</dbReference>
<feature type="active site" evidence="12">
    <location>
        <position position="146"/>
    </location>
</feature>
<feature type="binding site" evidence="12">
    <location>
        <position position="145"/>
    </location>
    <ligand>
        <name>Zn(2+)</name>
        <dbReference type="ChEBI" id="CHEBI:29105"/>
        <note>catalytic</note>
    </ligand>
</feature>
<dbReference type="InterPro" id="IPR022919">
    <property type="entry name" value="Pept_M48_protease_HtpX"/>
</dbReference>
<evidence type="ECO:0000313" key="14">
    <source>
        <dbReference type="EMBL" id="XDT73265.1"/>
    </source>
</evidence>
<keyword evidence="10 12" id="KW-0482">Metalloprotease</keyword>
<feature type="transmembrane region" description="Helical" evidence="12">
    <location>
        <begin position="40"/>
        <end position="59"/>
    </location>
</feature>
<keyword evidence="4 12" id="KW-0645">Protease</keyword>
<dbReference type="GO" id="GO:0008270">
    <property type="term" value="F:zinc ion binding"/>
    <property type="evidence" value="ECO:0007669"/>
    <property type="project" value="UniProtKB-UniRule"/>
</dbReference>
<evidence type="ECO:0000256" key="7">
    <source>
        <dbReference type="ARBA" id="ARBA00022801"/>
    </source>
</evidence>
<feature type="transmembrane region" description="Helical" evidence="12">
    <location>
        <begin position="200"/>
        <end position="223"/>
    </location>
</feature>
<keyword evidence="8 12" id="KW-0862">Zinc</keyword>
<keyword evidence="7 12" id="KW-0378">Hydrolase</keyword>
<protein>
    <recommendedName>
        <fullName evidence="12">Protease HtpX</fullName>
        <ecNumber evidence="12">3.4.24.-</ecNumber>
    </recommendedName>
    <alternativeName>
        <fullName evidence="12">Heat shock protein HtpX</fullName>
    </alternativeName>
</protein>
<dbReference type="InterPro" id="IPR001915">
    <property type="entry name" value="Peptidase_M48"/>
</dbReference>
<name>A0AB39UZI9_9GAMM</name>
<dbReference type="NCBIfam" id="NF003965">
    <property type="entry name" value="PRK05457.1"/>
    <property type="match status" value="1"/>
</dbReference>
<dbReference type="RefSeq" id="WP_369602259.1">
    <property type="nucleotide sequence ID" value="NZ_CP154858.1"/>
</dbReference>
<evidence type="ECO:0000256" key="12">
    <source>
        <dbReference type="HAMAP-Rule" id="MF_00188"/>
    </source>
</evidence>
<keyword evidence="11 12" id="KW-0472">Membrane</keyword>
<dbReference type="PANTHER" id="PTHR43221:SF1">
    <property type="entry name" value="PROTEASE HTPX"/>
    <property type="match status" value="1"/>
</dbReference>
<dbReference type="EMBL" id="CP154858">
    <property type="protein sequence ID" value="XDT73265.1"/>
    <property type="molecule type" value="Genomic_DNA"/>
</dbReference>
<sequence>MKRIVLFLATNLAVLLVASVTLKALGVERYLAQQGIPYEGLLMLAAVFGMTGSIISLLMSKTMARISTGTQIIETPRTPMEQWLVGTVAQLAREAGIGMPEVGIFPARQANAFATGWNKDNALVAVSSGLLERYSQDEIRAILGHEIGHVANGDMVTLALLQGVLNTFVIFFARIIGTVVDQALFRRNDSESPGWGYGPGYYIVSIIAELVLGILASLIVMWFSRQREFRADAAGAQLAGAGAMIAALRHLQAETSLPDEMPETLTAFAINEGFKQGMARLFSTHPPLEERIQALQARLYG</sequence>
<evidence type="ECO:0000256" key="4">
    <source>
        <dbReference type="ARBA" id="ARBA00022670"/>
    </source>
</evidence>
<dbReference type="KEGG" id="tcd:AAIA72_04655"/>
<comment type="subcellular location">
    <subcellularLocation>
        <location evidence="1 12">Cell membrane</location>
        <topology evidence="1 12">Multi-pass membrane protein</topology>
    </subcellularLocation>
</comment>
<keyword evidence="12" id="KW-0346">Stress response</keyword>
<dbReference type="PANTHER" id="PTHR43221">
    <property type="entry name" value="PROTEASE HTPX"/>
    <property type="match status" value="1"/>
</dbReference>
<dbReference type="EC" id="3.4.24.-" evidence="12"/>
<comment type="cofactor">
    <cofactor evidence="12">
        <name>Zn(2+)</name>
        <dbReference type="ChEBI" id="CHEBI:29105"/>
    </cofactor>
    <text evidence="12">Binds 1 zinc ion per subunit.</text>
</comment>
<evidence type="ECO:0000256" key="10">
    <source>
        <dbReference type="ARBA" id="ARBA00023049"/>
    </source>
</evidence>
<evidence type="ECO:0000256" key="6">
    <source>
        <dbReference type="ARBA" id="ARBA00022723"/>
    </source>
</evidence>
<keyword evidence="5 12" id="KW-0812">Transmembrane</keyword>
<feature type="binding site" evidence="12">
    <location>
        <position position="149"/>
    </location>
    <ligand>
        <name>Zn(2+)</name>
        <dbReference type="ChEBI" id="CHEBI:29105"/>
        <note>catalytic</note>
    </ligand>
</feature>
<evidence type="ECO:0000256" key="5">
    <source>
        <dbReference type="ARBA" id="ARBA00022692"/>
    </source>
</evidence>
<dbReference type="Gene3D" id="3.30.2010.10">
    <property type="entry name" value="Metalloproteases ('zincins'), catalytic domain"/>
    <property type="match status" value="1"/>
</dbReference>
<reference evidence="14" key="1">
    <citation type="submission" date="2024-05" db="EMBL/GenBank/DDBJ databases">
        <title>Genome sequencing of novel strain.</title>
        <authorList>
            <person name="Ganbat D."/>
            <person name="Ganbat S."/>
            <person name="Lee S.-J."/>
        </authorList>
    </citation>
    <scope>NUCLEOTIDE SEQUENCE</scope>
    <source>
        <strain evidence="14">SMD15-11</strain>
    </source>
</reference>
<evidence type="ECO:0000256" key="3">
    <source>
        <dbReference type="ARBA" id="ARBA00022475"/>
    </source>
</evidence>
<evidence type="ECO:0000256" key="8">
    <source>
        <dbReference type="ARBA" id="ARBA00022833"/>
    </source>
</evidence>
<keyword evidence="6 12" id="KW-0479">Metal-binding</keyword>
<feature type="binding site" evidence="12">
    <location>
        <position position="228"/>
    </location>
    <ligand>
        <name>Zn(2+)</name>
        <dbReference type="ChEBI" id="CHEBI:29105"/>
        <note>catalytic</note>
    </ligand>
</feature>
<evidence type="ECO:0000256" key="1">
    <source>
        <dbReference type="ARBA" id="ARBA00004651"/>
    </source>
</evidence>
<accession>A0AB39UZI9</accession>
<dbReference type="HAMAP" id="MF_00188">
    <property type="entry name" value="Pept_M48_protease_HtpX"/>
    <property type="match status" value="1"/>
</dbReference>
<evidence type="ECO:0000256" key="2">
    <source>
        <dbReference type="ARBA" id="ARBA00009779"/>
    </source>
</evidence>
<dbReference type="Pfam" id="PF01435">
    <property type="entry name" value="Peptidase_M48"/>
    <property type="match status" value="1"/>
</dbReference>
<evidence type="ECO:0000259" key="13">
    <source>
        <dbReference type="Pfam" id="PF01435"/>
    </source>
</evidence>
<evidence type="ECO:0000256" key="9">
    <source>
        <dbReference type="ARBA" id="ARBA00022989"/>
    </source>
</evidence>
<dbReference type="GO" id="GO:0005886">
    <property type="term" value="C:plasma membrane"/>
    <property type="evidence" value="ECO:0007669"/>
    <property type="project" value="UniProtKB-SubCell"/>
</dbReference>
<keyword evidence="9 12" id="KW-1133">Transmembrane helix</keyword>
<dbReference type="GO" id="GO:0006508">
    <property type="term" value="P:proteolysis"/>
    <property type="evidence" value="ECO:0007669"/>
    <property type="project" value="UniProtKB-KW"/>
</dbReference>
<feature type="transmembrane region" description="Helical" evidence="12">
    <location>
        <begin position="158"/>
        <end position="180"/>
    </location>
</feature>
<dbReference type="AlphaFoldDB" id="A0AB39UZI9"/>
<comment type="similarity">
    <text evidence="2 12">Belongs to the peptidase M48B family.</text>
</comment>
<feature type="domain" description="Peptidase M48" evidence="13">
    <location>
        <begin position="81"/>
        <end position="298"/>
    </location>
</feature>
<dbReference type="GO" id="GO:0004222">
    <property type="term" value="F:metalloendopeptidase activity"/>
    <property type="evidence" value="ECO:0007669"/>
    <property type="project" value="UniProtKB-UniRule"/>
</dbReference>